<organismHost>
    <name type="scientific">Equus caballus</name>
    <name type="common">Horse</name>
    <dbReference type="NCBI Taxonomy" id="9796"/>
</organismHost>
<dbReference type="KEGG" id="vg:28544353"/>
<dbReference type="GeneID" id="28544353"/>
<sequence length="54" mass="6536">MYVLVNGRLLGEARVPFRIFRKVARRLGWRYQSWEEGEVVDIETEHTDVMEKLR</sequence>
<evidence type="ECO:0000313" key="3">
    <source>
        <dbReference type="Proteomes" id="UP000134836"/>
    </source>
</evidence>
<dbReference type="Proteomes" id="UP000138550">
    <property type="component" value="Segment"/>
</dbReference>
<dbReference type="OrthoDB" id="27262at10239"/>
<keyword evidence="3" id="KW-1185">Reference proteome</keyword>
<dbReference type="RefSeq" id="YP_009272560.1">
    <property type="nucleotide sequence ID" value="NC_030792.1"/>
</dbReference>
<accession>G5CZ94</accession>
<organism evidence="1 3">
    <name type="scientific">Equine adenovirus A serotype 1</name>
    <name type="common">EAdV-1</name>
    <name type="synonym">Equine adenovirus 1</name>
    <dbReference type="NCBI Taxonomy" id="46916"/>
    <lineage>
        <taxon>Viruses</taxon>
        <taxon>Varidnaviria</taxon>
        <taxon>Bamfordvirae</taxon>
        <taxon>Preplasmiviricota</taxon>
        <taxon>Polisuviricotina</taxon>
        <taxon>Pharingeaviricetes</taxon>
        <taxon>Rowavirales</taxon>
        <taxon>Adenoviridae</taxon>
        <taxon>Mastadenovirus</taxon>
        <taxon>Mastadenovirus equi</taxon>
        <taxon>Equine mastadenovirus A</taxon>
    </lineage>
</organism>
<evidence type="ECO:0000313" key="1">
    <source>
        <dbReference type="EMBL" id="AEP16424.1"/>
    </source>
</evidence>
<proteinExistence type="predicted"/>
<reference evidence="1 3" key="2">
    <citation type="journal article" date="2012" name="Vet. Microbiol.">
        <title>Genetic characterization of equine adenovirus type 1.</title>
        <authorList>
            <person name="Cavanagh H.M."/>
            <person name="Mahony T.J."/>
            <person name="Vanniasinkam T."/>
        </authorList>
    </citation>
    <scope>NUCLEOTIDE SEQUENCE [LARGE SCALE GENOMIC DNA]</scope>
    <source>
        <strain evidence="1">M1</strain>
    </source>
</reference>
<evidence type="ECO:0000313" key="4">
    <source>
        <dbReference type="Proteomes" id="UP000138550"/>
    </source>
</evidence>
<dbReference type="EMBL" id="KU133477">
    <property type="protein sequence ID" value="ANG08574.1"/>
    <property type="molecule type" value="Genomic_DNA"/>
</dbReference>
<evidence type="ECO:0000313" key="2">
    <source>
        <dbReference type="EMBL" id="ANG08574.1"/>
    </source>
</evidence>
<protein>
    <submittedName>
        <fullName evidence="1">U exon protein</fullName>
    </submittedName>
</protein>
<gene>
    <name evidence="1" type="primary">U Exon</name>
    <name evidence="2" type="synonym">U exon</name>
</gene>
<reference evidence="1" key="1">
    <citation type="submission" date="2011-08" db="EMBL/GenBank/DDBJ databases">
        <authorList>
            <person name="Cavanagh H.M.A."/>
            <person name="Mahony T.J."/>
            <person name="Vanniasinkam T."/>
        </authorList>
    </citation>
    <scope>NUCLEOTIDE SEQUENCE</scope>
    <source>
        <strain evidence="1">M1</strain>
    </source>
</reference>
<dbReference type="EMBL" id="JN418926">
    <property type="protein sequence ID" value="AEP16424.1"/>
    <property type="molecule type" value="Genomic_DNA"/>
</dbReference>
<reference evidence="2 4" key="3">
    <citation type="submission" date="2015-11" db="EMBL/GenBank/DDBJ databases">
        <title>Next-gen sequencing and molecular characterization of equine adenovirus serotype 1 isolated from healthy equines in India.</title>
        <authorList>
            <person name="Appaiahgari M.B."/>
            <person name="Gulati B.R."/>
            <person name="Singh A."/>
            <person name="Kathaperumal K."/>
            <person name="Vrati S."/>
        </authorList>
    </citation>
    <scope>NUCLEOTIDE SEQUENCE [LARGE SCALE GENOMIC DNA]</scope>
    <source>
        <strain evidence="2">H9NS</strain>
    </source>
</reference>
<dbReference type="Proteomes" id="UP000134836">
    <property type="component" value="Segment"/>
</dbReference>
<name>G5CZ94_ADEE1</name>